<dbReference type="Proteomes" id="UP000678393">
    <property type="component" value="Unassembled WGS sequence"/>
</dbReference>
<comment type="caution">
    <text evidence="2">The sequence shown here is derived from an EMBL/GenBank/DDBJ whole genome shotgun (WGS) entry which is preliminary data.</text>
</comment>
<evidence type="ECO:0000313" key="3">
    <source>
        <dbReference type="Proteomes" id="UP000678393"/>
    </source>
</evidence>
<dbReference type="PANTHER" id="PTHR11360:SF284">
    <property type="entry name" value="EG:103B4.3 PROTEIN-RELATED"/>
    <property type="match status" value="1"/>
</dbReference>
<dbReference type="Gene3D" id="1.20.1250.20">
    <property type="entry name" value="MFS general substrate transporter like domains"/>
    <property type="match status" value="1"/>
</dbReference>
<gene>
    <name evidence="2" type="ORF">CUNI_LOCUS7832</name>
</gene>
<dbReference type="AlphaFoldDB" id="A0A8S3YZ56"/>
<name>A0A8S3YZ56_9EUPU</name>
<dbReference type="PANTHER" id="PTHR11360">
    <property type="entry name" value="MONOCARBOXYLATE TRANSPORTER"/>
    <property type="match status" value="1"/>
</dbReference>
<dbReference type="InterPro" id="IPR050327">
    <property type="entry name" value="Proton-linked_MCT"/>
</dbReference>
<evidence type="ECO:0000256" key="1">
    <source>
        <dbReference type="SAM" id="Phobius"/>
    </source>
</evidence>
<organism evidence="2 3">
    <name type="scientific">Candidula unifasciata</name>
    <dbReference type="NCBI Taxonomy" id="100452"/>
    <lineage>
        <taxon>Eukaryota</taxon>
        <taxon>Metazoa</taxon>
        <taxon>Spiralia</taxon>
        <taxon>Lophotrochozoa</taxon>
        <taxon>Mollusca</taxon>
        <taxon>Gastropoda</taxon>
        <taxon>Heterobranchia</taxon>
        <taxon>Euthyneura</taxon>
        <taxon>Panpulmonata</taxon>
        <taxon>Eupulmonata</taxon>
        <taxon>Stylommatophora</taxon>
        <taxon>Helicina</taxon>
        <taxon>Helicoidea</taxon>
        <taxon>Geomitridae</taxon>
        <taxon>Candidula</taxon>
    </lineage>
</organism>
<reference evidence="2" key="1">
    <citation type="submission" date="2021-04" db="EMBL/GenBank/DDBJ databases">
        <authorList>
            <consortium name="Molecular Ecology Group"/>
        </authorList>
    </citation>
    <scope>NUCLEOTIDE SEQUENCE</scope>
</reference>
<dbReference type="SUPFAM" id="SSF103473">
    <property type="entry name" value="MFS general substrate transporter"/>
    <property type="match status" value="1"/>
</dbReference>
<accession>A0A8S3YZ56</accession>
<keyword evidence="1" id="KW-1133">Transmembrane helix</keyword>
<feature type="transmembrane region" description="Helical" evidence="1">
    <location>
        <begin position="57"/>
        <end position="79"/>
    </location>
</feature>
<dbReference type="InterPro" id="IPR036259">
    <property type="entry name" value="MFS_trans_sf"/>
</dbReference>
<dbReference type="OrthoDB" id="6435476at2759"/>
<sequence>MVAGNDLNTLPVDRGWAWAVAGGGFIAYILVGSSVQVRTLLFLEILQLFNTSFTTGSLVFMFTAIASSFSSVLVTNYVMPKLTERGCLIVGGIAASALSMGAAFAPNIGVFIAISSAKGIVSGLNVVPAMALIPRYFKRYRSRASVIPFCGGSAVNIIGPFVIKAVREEYWNQGMLHSPVCGRASLLGSRSATAASKCIQIPS</sequence>
<keyword evidence="1" id="KW-0812">Transmembrane</keyword>
<dbReference type="EMBL" id="CAJHNH020001252">
    <property type="protein sequence ID" value="CAG5122274.1"/>
    <property type="molecule type" value="Genomic_DNA"/>
</dbReference>
<protein>
    <submittedName>
        <fullName evidence="2">Uncharacterized protein</fullName>
    </submittedName>
</protein>
<feature type="transmembrane region" description="Helical" evidence="1">
    <location>
        <begin position="16"/>
        <end position="37"/>
    </location>
</feature>
<dbReference type="GO" id="GO:0008028">
    <property type="term" value="F:monocarboxylic acid transmembrane transporter activity"/>
    <property type="evidence" value="ECO:0007669"/>
    <property type="project" value="TreeGrafter"/>
</dbReference>
<evidence type="ECO:0000313" key="2">
    <source>
        <dbReference type="EMBL" id="CAG5122274.1"/>
    </source>
</evidence>
<feature type="transmembrane region" description="Helical" evidence="1">
    <location>
        <begin position="86"/>
        <end position="105"/>
    </location>
</feature>
<keyword evidence="3" id="KW-1185">Reference proteome</keyword>
<proteinExistence type="predicted"/>
<keyword evidence="1" id="KW-0472">Membrane</keyword>